<evidence type="ECO:0000256" key="3">
    <source>
        <dbReference type="ARBA" id="ARBA00022475"/>
    </source>
</evidence>
<evidence type="ECO:0000313" key="11">
    <source>
        <dbReference type="Proteomes" id="UP001166784"/>
    </source>
</evidence>
<dbReference type="Pfam" id="PF01891">
    <property type="entry name" value="CbiM"/>
    <property type="match status" value="1"/>
</dbReference>
<keyword evidence="5 8" id="KW-1133">Transmembrane helix</keyword>
<keyword evidence="3" id="KW-1003">Cell membrane</keyword>
<evidence type="ECO:0000256" key="8">
    <source>
        <dbReference type="SAM" id="Phobius"/>
    </source>
</evidence>
<feature type="transmembrane region" description="Helical" evidence="8">
    <location>
        <begin position="140"/>
        <end position="162"/>
    </location>
</feature>
<sequence length="460" mass="45491">MHVPDGFINAPVSVAAGVVAAGAVAVSLRGARRELGGATAEFTAGTADGPGRAGAADRPRRGGPPAVAAPMGGERTAPLAGLVAAFIFAVQMLNFPVAAGTSGHLLGGALAAILVGPYTGLLCVSVVLLMQGVLFADGGLTALGVNIVDMGVVTVPVAYLVFRLLLRVLPRGRGAITGASFAAALVSVPAAAVAFTGLYALGGTADVELARVFAAMTGVHVLIGIGEAAITAATVGAVVAVRPDLVYGARDFAVRPLQFRTAAVATPGGGTVRHGAEQTDEPEAEASASGKEPAGESEAAHPARSESERENTFTPGHGSAAAPASASVRPSEHRPVGASSAPASSVSAPRRPNRGLWIGGMAATVICAGVVSFYASGSPDGLEKVAADHGIDKKAEDHAAKDSPLADYGVESIADPRLSGGLAGVIGAGATLAVGSSVFVAVRRRREAAGPRAGSGREPV</sequence>
<dbReference type="RefSeq" id="WP_241058786.1">
    <property type="nucleotide sequence ID" value="NZ_JAKWJU010000002.1"/>
</dbReference>
<organism evidence="10 11">
    <name type="scientific">Streptomyces marispadix</name>
    <dbReference type="NCBI Taxonomy" id="2922868"/>
    <lineage>
        <taxon>Bacteria</taxon>
        <taxon>Bacillati</taxon>
        <taxon>Actinomycetota</taxon>
        <taxon>Actinomycetes</taxon>
        <taxon>Kitasatosporales</taxon>
        <taxon>Streptomycetaceae</taxon>
        <taxon>Streptomyces</taxon>
    </lineage>
</organism>
<keyword evidence="11" id="KW-1185">Reference proteome</keyword>
<comment type="subcellular location">
    <subcellularLocation>
        <location evidence="1">Cell membrane</location>
        <topology evidence="1">Multi-pass membrane protein</topology>
    </subcellularLocation>
</comment>
<evidence type="ECO:0000256" key="5">
    <source>
        <dbReference type="ARBA" id="ARBA00022989"/>
    </source>
</evidence>
<dbReference type="Proteomes" id="UP001166784">
    <property type="component" value="Unassembled WGS sequence"/>
</dbReference>
<feature type="transmembrane region" description="Helical" evidence="8">
    <location>
        <begin position="174"/>
        <end position="201"/>
    </location>
</feature>
<evidence type="ECO:0000256" key="7">
    <source>
        <dbReference type="SAM" id="MobiDB-lite"/>
    </source>
</evidence>
<keyword evidence="2" id="KW-0813">Transport</keyword>
<evidence type="ECO:0000256" key="6">
    <source>
        <dbReference type="ARBA" id="ARBA00023136"/>
    </source>
</evidence>
<feature type="transmembrane region" description="Helical" evidence="8">
    <location>
        <begin position="7"/>
        <end position="28"/>
    </location>
</feature>
<feature type="transmembrane region" description="Helical" evidence="8">
    <location>
        <begin position="355"/>
        <end position="375"/>
    </location>
</feature>
<feature type="region of interest" description="Disordered" evidence="7">
    <location>
        <begin position="266"/>
        <end position="351"/>
    </location>
</feature>
<keyword evidence="6 8" id="KW-0472">Membrane</keyword>
<comment type="caution">
    <text evidence="10">The sequence shown here is derived from an EMBL/GenBank/DDBJ whole genome shotgun (WGS) entry which is preliminary data.</text>
</comment>
<feature type="compositionally biased region" description="Basic and acidic residues" evidence="7">
    <location>
        <begin position="298"/>
        <end position="311"/>
    </location>
</feature>
<feature type="domain" description="PDGLE" evidence="9">
    <location>
        <begin position="354"/>
        <end position="444"/>
    </location>
</feature>
<evidence type="ECO:0000256" key="1">
    <source>
        <dbReference type="ARBA" id="ARBA00004651"/>
    </source>
</evidence>
<proteinExistence type="predicted"/>
<evidence type="ECO:0000313" key="10">
    <source>
        <dbReference type="EMBL" id="MCH6160754.1"/>
    </source>
</evidence>
<feature type="compositionally biased region" description="Low complexity" evidence="7">
    <location>
        <begin position="336"/>
        <end position="350"/>
    </location>
</feature>
<name>A0ABS9SWV1_9ACTN</name>
<evidence type="ECO:0000259" key="9">
    <source>
        <dbReference type="Pfam" id="PF13190"/>
    </source>
</evidence>
<keyword evidence="4 8" id="KW-0812">Transmembrane</keyword>
<dbReference type="InterPro" id="IPR002751">
    <property type="entry name" value="CbiM/NikMN"/>
</dbReference>
<accession>A0ABS9SWV1</accession>
<dbReference type="EMBL" id="JAKWJU010000002">
    <property type="protein sequence ID" value="MCH6160754.1"/>
    <property type="molecule type" value="Genomic_DNA"/>
</dbReference>
<feature type="transmembrane region" description="Helical" evidence="8">
    <location>
        <begin position="79"/>
        <end position="97"/>
    </location>
</feature>
<feature type="transmembrane region" description="Helical" evidence="8">
    <location>
        <begin position="109"/>
        <end position="134"/>
    </location>
</feature>
<gene>
    <name evidence="10" type="ORF">MMA15_10170</name>
</gene>
<protein>
    <submittedName>
        <fullName evidence="10">Energy-coupling factor ABC transporter permease</fullName>
    </submittedName>
</protein>
<evidence type="ECO:0000256" key="4">
    <source>
        <dbReference type="ARBA" id="ARBA00022692"/>
    </source>
</evidence>
<feature type="region of interest" description="Disordered" evidence="7">
    <location>
        <begin position="41"/>
        <end position="69"/>
    </location>
</feature>
<evidence type="ECO:0000256" key="2">
    <source>
        <dbReference type="ARBA" id="ARBA00022448"/>
    </source>
</evidence>
<dbReference type="InterPro" id="IPR025937">
    <property type="entry name" value="PDGLE_dom"/>
</dbReference>
<feature type="compositionally biased region" description="Low complexity" evidence="7">
    <location>
        <begin position="41"/>
        <end position="54"/>
    </location>
</feature>
<dbReference type="Gene3D" id="1.10.1760.20">
    <property type="match status" value="1"/>
</dbReference>
<dbReference type="Pfam" id="PF13190">
    <property type="entry name" value="PDGLE"/>
    <property type="match status" value="1"/>
</dbReference>
<dbReference type="PANTHER" id="PTHR34229:SF1">
    <property type="entry name" value="METAL TRANSPORT PROTEIN HI_1621-RELATED"/>
    <property type="match status" value="1"/>
</dbReference>
<reference evidence="10" key="2">
    <citation type="journal article" date="2023" name="Int. J. Syst. Evol. Microbiol.">
        <title>Streptomyces marispadix sp. nov., isolated from marine beach sediment of the Northern Coast of Portugal.</title>
        <authorList>
            <person name="dos Santos J.D.N."/>
            <person name="Vitorino I.R."/>
            <person name="Kallscheuer N."/>
            <person name="Srivastava A."/>
            <person name="Krautwurst S."/>
            <person name="Marz M."/>
            <person name="Jogler C."/>
            <person name="Lobo Da Cunha A."/>
            <person name="Catita J."/>
            <person name="Goncalves H."/>
            <person name="Gonzalez I."/>
            <person name="Reyes F."/>
            <person name="Lage O.M."/>
        </authorList>
    </citation>
    <scope>NUCLEOTIDE SEQUENCE</scope>
    <source>
        <strain evidence="10">M600PL45_2</strain>
    </source>
</reference>
<feature type="transmembrane region" description="Helical" evidence="8">
    <location>
        <begin position="422"/>
        <end position="442"/>
    </location>
</feature>
<dbReference type="PANTHER" id="PTHR34229">
    <property type="entry name" value="METAL TRANSPORT PROTEIN HI_1621-RELATED"/>
    <property type="match status" value="1"/>
</dbReference>
<reference evidence="10" key="1">
    <citation type="submission" date="2022-03" db="EMBL/GenBank/DDBJ databases">
        <authorList>
            <person name="Santos J.D.N."/>
            <person name="Kallscheuer N."/>
            <person name="Jogler C."/>
            <person name="Lage O.M."/>
        </authorList>
    </citation>
    <scope>NUCLEOTIDE SEQUENCE</scope>
    <source>
        <strain evidence="10">M600PL45_2</strain>
    </source>
</reference>
<feature type="transmembrane region" description="Helical" evidence="8">
    <location>
        <begin position="221"/>
        <end position="241"/>
    </location>
</feature>